<name>A0A3E1YB31_9BACT</name>
<keyword evidence="2" id="KW-0121">Carboxypeptidase</keyword>
<gene>
    <name evidence="2" type="ORF">DVR12_09715</name>
</gene>
<sequence>MKKFPHSLLLLFSLTLIFFACQKEYSSENNGNNNGNGTTPPTPVVTVKTSVQGRVIDEKQEPVKGAIVSFGAISGITDVNGFFKFDNVVASKNTAVVVVKKDGYFNGSRTFITSANSLKYVQIQLLPKKEAGQFEAVNGGQITAASTCQLTFQPNHVLNGNNEVYSGKVSVLISNINPEDSKFADIQPGALRGTNKNGKEVGLQSFGMFAVELQGANGEALHLDTNKSVMLKYAIPTSLLNTAPATMPLWYFDEKSGLWQEEGLATKNGAFYIGEVKHFSFWNLDYPFAQAKIKIRFLSKAGVPVQATQVILKTSEGQVGYGFTDDNGVVEGIVPAEKALTLSLAGQCNNTLYTHPQPIGPLLNDTDLGDLAIDINIPFLTITGKITDCDNAIVKGAYVSALLEGRTYRTYSDDNGKYSINILRCASTASELEIAAMDVVNNTSNKITKTVTVNTESIDLQVCKEATAFMNLNFNGKSYTFGEQDTIISWHMSFGTYSIGAKSSKADLSEQLNWGLSSNTPFAPGTYPLKNDNFFFRIKNMTYSKAEGTCTLTKVGTGADEFYEGSITGTLGSDSTGTTRFPITGTFKMKILYYD</sequence>
<proteinExistence type="predicted"/>
<keyword evidence="2" id="KW-0645">Protease</keyword>
<keyword evidence="2" id="KW-0378">Hydrolase</keyword>
<dbReference type="InterPro" id="IPR008969">
    <property type="entry name" value="CarboxyPept-like_regulatory"/>
</dbReference>
<organism evidence="2 3">
    <name type="scientific">Chitinophaga silvatica</name>
    <dbReference type="NCBI Taxonomy" id="2282649"/>
    <lineage>
        <taxon>Bacteria</taxon>
        <taxon>Pseudomonadati</taxon>
        <taxon>Bacteroidota</taxon>
        <taxon>Chitinophagia</taxon>
        <taxon>Chitinophagales</taxon>
        <taxon>Chitinophagaceae</taxon>
        <taxon>Chitinophaga</taxon>
    </lineage>
</organism>
<dbReference type="Proteomes" id="UP000260644">
    <property type="component" value="Unassembled WGS sequence"/>
</dbReference>
<dbReference type="SUPFAM" id="SSF49464">
    <property type="entry name" value="Carboxypeptidase regulatory domain-like"/>
    <property type="match status" value="1"/>
</dbReference>
<comment type="caution">
    <text evidence="2">The sequence shown here is derived from an EMBL/GenBank/DDBJ whole genome shotgun (WGS) entry which is preliminary data.</text>
</comment>
<keyword evidence="3" id="KW-1185">Reference proteome</keyword>
<dbReference type="SUPFAM" id="SSF49452">
    <property type="entry name" value="Starch-binding domain-like"/>
    <property type="match status" value="1"/>
</dbReference>
<feature type="signal peptide" evidence="1">
    <location>
        <begin position="1"/>
        <end position="22"/>
    </location>
</feature>
<protein>
    <submittedName>
        <fullName evidence="2">Carboxypeptidase regulatory-like domain-containing protein</fullName>
    </submittedName>
</protein>
<accession>A0A3E1YB31</accession>
<evidence type="ECO:0000313" key="3">
    <source>
        <dbReference type="Proteomes" id="UP000260644"/>
    </source>
</evidence>
<reference evidence="2 3" key="1">
    <citation type="submission" date="2018-07" db="EMBL/GenBank/DDBJ databases">
        <title>Chitinophaga K2CV101002-2 sp. nov., isolated from a monsoon evergreen broad-leaved forest soil.</title>
        <authorList>
            <person name="Lv Y."/>
        </authorList>
    </citation>
    <scope>NUCLEOTIDE SEQUENCE [LARGE SCALE GENOMIC DNA]</scope>
    <source>
        <strain evidence="2 3">GDMCC 1.1288</strain>
    </source>
</reference>
<dbReference type="Gene3D" id="2.60.40.1120">
    <property type="entry name" value="Carboxypeptidase-like, regulatory domain"/>
    <property type="match status" value="1"/>
</dbReference>
<dbReference type="PROSITE" id="PS51257">
    <property type="entry name" value="PROKAR_LIPOPROTEIN"/>
    <property type="match status" value="1"/>
</dbReference>
<dbReference type="GO" id="GO:0004180">
    <property type="term" value="F:carboxypeptidase activity"/>
    <property type="evidence" value="ECO:0007669"/>
    <property type="project" value="UniProtKB-KW"/>
</dbReference>
<dbReference type="AlphaFoldDB" id="A0A3E1YB31"/>
<dbReference type="EMBL" id="QPMM01000004">
    <property type="protein sequence ID" value="RFS23287.1"/>
    <property type="molecule type" value="Genomic_DNA"/>
</dbReference>
<dbReference type="RefSeq" id="WP_116975480.1">
    <property type="nucleotide sequence ID" value="NZ_QPMM01000004.1"/>
</dbReference>
<keyword evidence="1" id="KW-0732">Signal</keyword>
<dbReference type="GO" id="GO:0030246">
    <property type="term" value="F:carbohydrate binding"/>
    <property type="evidence" value="ECO:0007669"/>
    <property type="project" value="InterPro"/>
</dbReference>
<dbReference type="OrthoDB" id="973965at2"/>
<dbReference type="InterPro" id="IPR013784">
    <property type="entry name" value="Carb-bd-like_fold"/>
</dbReference>
<evidence type="ECO:0000256" key="1">
    <source>
        <dbReference type="SAM" id="SignalP"/>
    </source>
</evidence>
<feature type="chain" id="PRO_5017717953" evidence="1">
    <location>
        <begin position="23"/>
        <end position="595"/>
    </location>
</feature>
<evidence type="ECO:0000313" key="2">
    <source>
        <dbReference type="EMBL" id="RFS23287.1"/>
    </source>
</evidence>